<dbReference type="EC" id="2.4.1.-" evidence="10"/>
<evidence type="ECO:0000256" key="3">
    <source>
        <dbReference type="ARBA" id="ARBA00007063"/>
    </source>
</evidence>
<dbReference type="PROSITE" id="PS51447">
    <property type="entry name" value="FDX_ACB"/>
    <property type="match status" value="1"/>
</dbReference>
<feature type="compositionally biased region" description="Gly residues" evidence="11">
    <location>
        <begin position="304"/>
        <end position="313"/>
    </location>
</feature>
<dbReference type="GO" id="GO:0070475">
    <property type="term" value="P:rRNA base methylation"/>
    <property type="evidence" value="ECO:0007669"/>
    <property type="project" value="InterPro"/>
</dbReference>
<comment type="pathway">
    <text evidence="2">Protein modification; protein glycosylation.</text>
</comment>
<feature type="transmembrane region" description="Helical" evidence="10">
    <location>
        <begin position="836"/>
        <end position="860"/>
    </location>
</feature>
<gene>
    <name evidence="13" type="ORF">COCON_G00083630</name>
</gene>
<feature type="transmembrane region" description="Helical" evidence="10">
    <location>
        <begin position="896"/>
        <end position="915"/>
    </location>
</feature>
<dbReference type="InterPro" id="IPR019446">
    <property type="entry name" value="BMT5-like"/>
</dbReference>
<feature type="transmembrane region" description="Helical" evidence="10">
    <location>
        <begin position="936"/>
        <end position="958"/>
    </location>
</feature>
<dbReference type="AlphaFoldDB" id="A0A9Q1DQA1"/>
<dbReference type="Pfam" id="PF03901">
    <property type="entry name" value="Glyco_transf_22"/>
    <property type="match status" value="1"/>
</dbReference>
<proteinExistence type="inferred from homology"/>
<keyword evidence="4 10" id="KW-0328">Glycosyltransferase</keyword>
<dbReference type="InterPro" id="IPR045864">
    <property type="entry name" value="aa-tRNA-synth_II/BPL/LPL"/>
</dbReference>
<feature type="transmembrane region" description="Helical" evidence="10">
    <location>
        <begin position="662"/>
        <end position="682"/>
    </location>
</feature>
<keyword evidence="8 10" id="KW-1133">Transmembrane helix</keyword>
<keyword evidence="5" id="KW-0808">Transferase</keyword>
<feature type="transmembrane region" description="Helical" evidence="10">
    <location>
        <begin position="872"/>
        <end position="890"/>
    </location>
</feature>
<keyword evidence="14" id="KW-1185">Reference proteome</keyword>
<dbReference type="SUPFAM" id="SSF54991">
    <property type="entry name" value="Anticodon-binding domain of PheRS"/>
    <property type="match status" value="1"/>
</dbReference>
<evidence type="ECO:0000259" key="12">
    <source>
        <dbReference type="PROSITE" id="PS51447"/>
    </source>
</evidence>
<dbReference type="PANTHER" id="PTHR22760:SF2">
    <property type="entry name" value="ALPHA-1,2-MANNOSYLTRANSFERASE ALG9"/>
    <property type="match status" value="1"/>
</dbReference>
<evidence type="ECO:0000313" key="14">
    <source>
        <dbReference type="Proteomes" id="UP001152803"/>
    </source>
</evidence>
<feature type="transmembrane region" description="Helical" evidence="10">
    <location>
        <begin position="694"/>
        <end position="716"/>
    </location>
</feature>
<feature type="transmembrane region" description="Helical" evidence="10">
    <location>
        <begin position="736"/>
        <end position="764"/>
    </location>
</feature>
<dbReference type="GO" id="GO:0006487">
    <property type="term" value="P:protein N-linked glycosylation"/>
    <property type="evidence" value="ECO:0007669"/>
    <property type="project" value="TreeGrafter"/>
</dbReference>
<evidence type="ECO:0000256" key="10">
    <source>
        <dbReference type="RuleBase" id="RU363075"/>
    </source>
</evidence>
<accession>A0A9Q1DQA1</accession>
<evidence type="ECO:0000256" key="8">
    <source>
        <dbReference type="ARBA" id="ARBA00022989"/>
    </source>
</evidence>
<dbReference type="GO" id="GO:0070042">
    <property type="term" value="F:rRNA (uridine-N3-)-methyltransferase activity"/>
    <property type="evidence" value="ECO:0007669"/>
    <property type="project" value="InterPro"/>
</dbReference>
<dbReference type="InterPro" id="IPR036690">
    <property type="entry name" value="Fdx_antiC-bd_sf"/>
</dbReference>
<dbReference type="InterPro" id="IPR005121">
    <property type="entry name" value="Fdx_antiC-bd"/>
</dbReference>
<keyword evidence="7 10" id="KW-0256">Endoplasmic reticulum</keyword>
<dbReference type="EMBL" id="JAFJMO010000005">
    <property type="protein sequence ID" value="KAJ8276611.1"/>
    <property type="molecule type" value="Genomic_DNA"/>
</dbReference>
<keyword evidence="9 10" id="KW-0472">Membrane</keyword>
<dbReference type="GO" id="GO:0005789">
    <property type="term" value="C:endoplasmic reticulum membrane"/>
    <property type="evidence" value="ECO:0007669"/>
    <property type="project" value="UniProtKB-SubCell"/>
</dbReference>
<feature type="transmembrane region" description="Helical" evidence="10">
    <location>
        <begin position="776"/>
        <end position="799"/>
    </location>
</feature>
<dbReference type="Gene3D" id="3.30.930.10">
    <property type="entry name" value="Bira Bifunctional Protein, Domain 2"/>
    <property type="match status" value="1"/>
</dbReference>
<dbReference type="Pfam" id="PF10354">
    <property type="entry name" value="BMT5-like"/>
    <property type="match status" value="1"/>
</dbReference>
<evidence type="ECO:0000313" key="13">
    <source>
        <dbReference type="EMBL" id="KAJ8276611.1"/>
    </source>
</evidence>
<organism evidence="13 14">
    <name type="scientific">Conger conger</name>
    <name type="common">Conger eel</name>
    <name type="synonym">Muraena conger</name>
    <dbReference type="NCBI Taxonomy" id="82655"/>
    <lineage>
        <taxon>Eukaryota</taxon>
        <taxon>Metazoa</taxon>
        <taxon>Chordata</taxon>
        <taxon>Craniata</taxon>
        <taxon>Vertebrata</taxon>
        <taxon>Euteleostomi</taxon>
        <taxon>Actinopterygii</taxon>
        <taxon>Neopterygii</taxon>
        <taxon>Teleostei</taxon>
        <taxon>Anguilliformes</taxon>
        <taxon>Congridae</taxon>
        <taxon>Conger</taxon>
    </lineage>
</organism>
<comment type="subcellular location">
    <subcellularLocation>
        <location evidence="1 10">Endoplasmic reticulum membrane</location>
        <topology evidence="1 10">Multi-pass membrane protein</topology>
    </subcellularLocation>
</comment>
<evidence type="ECO:0000256" key="5">
    <source>
        <dbReference type="ARBA" id="ARBA00022679"/>
    </source>
</evidence>
<evidence type="ECO:0000256" key="7">
    <source>
        <dbReference type="ARBA" id="ARBA00022824"/>
    </source>
</evidence>
<reference evidence="13" key="1">
    <citation type="journal article" date="2023" name="Science">
        <title>Genome structures resolve the early diversification of teleost fishes.</title>
        <authorList>
            <person name="Parey E."/>
            <person name="Louis A."/>
            <person name="Montfort J."/>
            <person name="Bouchez O."/>
            <person name="Roques C."/>
            <person name="Iampietro C."/>
            <person name="Lluch J."/>
            <person name="Castinel A."/>
            <person name="Donnadieu C."/>
            <person name="Desvignes T."/>
            <person name="Floi Bucao C."/>
            <person name="Jouanno E."/>
            <person name="Wen M."/>
            <person name="Mejri S."/>
            <person name="Dirks R."/>
            <person name="Jansen H."/>
            <person name="Henkel C."/>
            <person name="Chen W.J."/>
            <person name="Zahm M."/>
            <person name="Cabau C."/>
            <person name="Klopp C."/>
            <person name="Thompson A.W."/>
            <person name="Robinson-Rechavi M."/>
            <person name="Braasch I."/>
            <person name="Lecointre G."/>
            <person name="Bobe J."/>
            <person name="Postlethwait J.H."/>
            <person name="Berthelot C."/>
            <person name="Roest Crollius H."/>
            <person name="Guiguen Y."/>
        </authorList>
    </citation>
    <scope>NUCLEOTIDE SEQUENCE</scope>
    <source>
        <strain evidence="13">Concon-B</strain>
    </source>
</reference>
<evidence type="ECO:0000256" key="1">
    <source>
        <dbReference type="ARBA" id="ARBA00004477"/>
    </source>
</evidence>
<dbReference type="Proteomes" id="UP001152803">
    <property type="component" value="Unassembled WGS sequence"/>
</dbReference>
<comment type="caution">
    <text evidence="13">The sequence shown here is derived from an EMBL/GenBank/DDBJ whole genome shotgun (WGS) entry which is preliminary data.</text>
</comment>
<protein>
    <recommendedName>
        <fullName evidence="10">Mannosyltransferase</fullName>
        <ecNumber evidence="10">2.4.1.-</ecNumber>
    </recommendedName>
</protein>
<feature type="region of interest" description="Disordered" evidence="11">
    <location>
        <begin position="299"/>
        <end position="318"/>
    </location>
</feature>
<dbReference type="GO" id="GO:0000026">
    <property type="term" value="F:alpha-1,2-mannosyltransferase activity"/>
    <property type="evidence" value="ECO:0007669"/>
    <property type="project" value="TreeGrafter"/>
</dbReference>
<dbReference type="FunFam" id="3.40.50.150:FF:000361">
    <property type="entry name" value="Ferredoxin-fold anticodon-binding domain-containing protein 1 homolog"/>
    <property type="match status" value="1"/>
</dbReference>
<name>A0A9Q1DQA1_CONCO</name>
<dbReference type="Pfam" id="PF03147">
    <property type="entry name" value="FDX-ACB"/>
    <property type="match status" value="1"/>
</dbReference>
<evidence type="ECO:0000256" key="4">
    <source>
        <dbReference type="ARBA" id="ARBA00022676"/>
    </source>
</evidence>
<evidence type="ECO:0000256" key="6">
    <source>
        <dbReference type="ARBA" id="ARBA00022692"/>
    </source>
</evidence>
<keyword evidence="6 10" id="KW-0812">Transmembrane</keyword>
<evidence type="ECO:0000256" key="9">
    <source>
        <dbReference type="ARBA" id="ARBA00023136"/>
    </source>
</evidence>
<evidence type="ECO:0000256" key="2">
    <source>
        <dbReference type="ARBA" id="ARBA00004922"/>
    </source>
</evidence>
<dbReference type="InterPro" id="IPR005599">
    <property type="entry name" value="GPI_mannosylTrfase"/>
</dbReference>
<evidence type="ECO:0000256" key="11">
    <source>
        <dbReference type="SAM" id="MobiDB-lite"/>
    </source>
</evidence>
<feature type="domain" description="FDX-ACB" evidence="12">
    <location>
        <begin position="460"/>
        <end position="552"/>
    </location>
</feature>
<dbReference type="OrthoDB" id="497541at2759"/>
<dbReference type="SMART" id="SM00896">
    <property type="entry name" value="FDX-ACB"/>
    <property type="match status" value="1"/>
</dbReference>
<comment type="similarity">
    <text evidence="3 10">Belongs to the glycosyltransferase 22 family.</text>
</comment>
<dbReference type="Gene3D" id="3.30.70.380">
    <property type="entry name" value="Ferrodoxin-fold anticodon-binding domain"/>
    <property type="match status" value="1"/>
</dbReference>
<dbReference type="PANTHER" id="PTHR22760">
    <property type="entry name" value="GLYCOSYLTRANSFERASE"/>
    <property type="match status" value="1"/>
</dbReference>
<sequence>MTTRRKVLLVGEGNFSYSAALCQAGGDCVSVTATCLQSEEVARQQDGAEENLRLLKDCGAEVYFKVDCTRLTECEALAQRLYDSIIFNFPHCGRKSGVKKNRSLLAKFFHSCVKILAQCGEVHVALCNGQGGTPLDKPVREWHNSWQAVAMAAEAGLILSDICPFDRDKYQSYKCTGYRSQDKGFHVEGALTHTFTRSLPYTALQRVKMEALLERETVLFEIPEELSEYVNRDFLRPESRHPVRMVLEQLLRGLESDGPVRTLDTERPELFRNSPERLRACAPEAAPSEVYWIRSAETRAPGQDDGGPNGGQDGAARGYGLRPSLLMHVQEVVQHEDFRPGVLHASSGLVFRRVPVSRSGVSGAPVLHQLLLVGAFPAESRPLLRLRRRLETLLVGRLAALPPAGESPESTQLCVVTLGLDPLALQLFSVPDWRLLWSPDPRFLEHFLPESPGPFRHFSVYPPAYTHDVSFWVEPDSFDELDFHALVRRASAGAVREVTLADRFRHPHMGHASLCYRLTYQSSDRALSRSHALGMQLKLRQLLPLHLQVTLSLYPDKHVIPFTQPLSYRRATSKAGQVWAPEGSTAFKCLVSARFCAALLSNISDCDETFNYWEPTHYLLYGKGMQTWEYSPAYAIRSYAYLWLHALPTCFHAKILQTNKVLVFYFLRCVLAFTCCVCELYFYKAVCKKFGLHVGRLMLAFLVLSAGMFCSSAAFLPSTFCMYSTVVAMTGWFQDMPSLAVLGVAAGAIVGWPFSVLLGLPIAFDLLLLKRKWKSFITWTLVALLLFLAPVVAVDSYYYGKLVVAPLNIILYNVFTPHGPDLYGTEPWQYYFVNGFLNFNVVFVLALLSLPLTALMEALLQRFNVQNLGRPYWLTLSPMYLWMLVFFTRPHKEERFLFPIYPLICLCGAVALSSLQKCYHFLFQRYRLEHYTISSNWLALGSVLLFSVLSLSRSVALFRGYHAPLDLYPEFHRIAKDPTIHTVPEGRPVTVCVGKEWHRFPSSFLLPNNWQLQFIASEFRGQLPKPYGLGPLATRNLPSQMNDQNLEEPSRYVDIKHCHYLVDLDTEKEAPREPRYAANKEEWTIVAYKPFLDAARSSRLLRAFFVPFLSEQYTTYNSYVILKPRRPKQTRKRTQP</sequence>